<organism evidence="2 3">
    <name type="scientific">Paramuricea clavata</name>
    <name type="common">Red gorgonian</name>
    <name type="synonym">Violescent sea-whip</name>
    <dbReference type="NCBI Taxonomy" id="317549"/>
    <lineage>
        <taxon>Eukaryota</taxon>
        <taxon>Metazoa</taxon>
        <taxon>Cnidaria</taxon>
        <taxon>Anthozoa</taxon>
        <taxon>Octocorallia</taxon>
        <taxon>Malacalcyonacea</taxon>
        <taxon>Plexauridae</taxon>
        <taxon>Paramuricea</taxon>
    </lineage>
</organism>
<proteinExistence type="predicted"/>
<keyword evidence="3" id="KW-1185">Reference proteome</keyword>
<comment type="caution">
    <text evidence="2">The sequence shown here is derived from an EMBL/GenBank/DDBJ whole genome shotgun (WGS) entry which is preliminary data.</text>
</comment>
<accession>A0A6S7J6R4</accession>
<sequence length="306" mass="34689">MSPGIDFDRNTMLLTQTAHFETSDFESLETNAEAKVTKGILATAITRDDDRMDKLLEAHGLRKVTRIGARVRRFVNNSKCPISERETGPLKTAEIRDQYLWWTKRAQQDAAINGEIEKSKVQLNLQLNGEGVLECRGRIDGDYPIFLPQDHLFTRKLVEQAHLTTLHGGVAMTMAKIRDHYWVPKLRQLVKRVRSDCWDCKRLRVQSYENPPPGNLPTTRTQGTTPFEVLGVDFAGLIRYQTKGKTSKKAYLVLYGCSVTRAERKTAYSKGRSSIYTHLSCPSKKRTGNLIPPLPPSFLGQKETQP</sequence>
<gene>
    <name evidence="2" type="ORF">PACLA_8A009997</name>
</gene>
<name>A0A6S7J6R4_PARCT</name>
<dbReference type="AlphaFoldDB" id="A0A6S7J6R4"/>
<dbReference type="Proteomes" id="UP001152795">
    <property type="component" value="Unassembled WGS sequence"/>
</dbReference>
<evidence type="ECO:0000313" key="3">
    <source>
        <dbReference type="Proteomes" id="UP001152795"/>
    </source>
</evidence>
<dbReference type="PANTHER" id="PTHR47331">
    <property type="entry name" value="PHD-TYPE DOMAIN-CONTAINING PROTEIN"/>
    <property type="match status" value="1"/>
</dbReference>
<evidence type="ECO:0000313" key="2">
    <source>
        <dbReference type="EMBL" id="CAB4013042.1"/>
    </source>
</evidence>
<dbReference type="Pfam" id="PF17921">
    <property type="entry name" value="Integrase_H2C2"/>
    <property type="match status" value="1"/>
</dbReference>
<dbReference type="OrthoDB" id="5850742at2759"/>
<evidence type="ECO:0000259" key="1">
    <source>
        <dbReference type="Pfam" id="PF17921"/>
    </source>
</evidence>
<dbReference type="EMBL" id="CACRXK020007733">
    <property type="protein sequence ID" value="CAB4013042.1"/>
    <property type="molecule type" value="Genomic_DNA"/>
</dbReference>
<protein>
    <recommendedName>
        <fullName evidence="1">Integrase zinc-binding domain-containing protein</fullName>
    </recommendedName>
</protein>
<feature type="domain" description="Integrase zinc-binding" evidence="1">
    <location>
        <begin position="153"/>
        <end position="203"/>
    </location>
</feature>
<dbReference type="Gene3D" id="1.10.340.70">
    <property type="match status" value="1"/>
</dbReference>
<dbReference type="InterPro" id="IPR041588">
    <property type="entry name" value="Integrase_H2C2"/>
</dbReference>
<reference evidence="2" key="1">
    <citation type="submission" date="2020-04" db="EMBL/GenBank/DDBJ databases">
        <authorList>
            <person name="Alioto T."/>
            <person name="Alioto T."/>
            <person name="Gomez Garrido J."/>
        </authorList>
    </citation>
    <scope>NUCLEOTIDE SEQUENCE</scope>
    <source>
        <strain evidence="2">A484AB</strain>
    </source>
</reference>